<dbReference type="Proteomes" id="UP000289738">
    <property type="component" value="Chromosome B06"/>
</dbReference>
<feature type="region of interest" description="Disordered" evidence="1">
    <location>
        <begin position="190"/>
        <end position="236"/>
    </location>
</feature>
<accession>A0A444YRZ3</accession>
<evidence type="ECO:0008006" key="4">
    <source>
        <dbReference type="Google" id="ProtNLM"/>
    </source>
</evidence>
<name>A0A444YRZ3_ARAHY</name>
<dbReference type="EMBL" id="SDMP01000016">
    <property type="protein sequence ID" value="RYR04692.1"/>
    <property type="molecule type" value="Genomic_DNA"/>
</dbReference>
<feature type="compositionally biased region" description="Low complexity" evidence="1">
    <location>
        <begin position="190"/>
        <end position="222"/>
    </location>
</feature>
<proteinExistence type="predicted"/>
<feature type="region of interest" description="Disordered" evidence="1">
    <location>
        <begin position="110"/>
        <end position="158"/>
    </location>
</feature>
<dbReference type="AlphaFoldDB" id="A0A444YRZ3"/>
<evidence type="ECO:0000256" key="1">
    <source>
        <dbReference type="SAM" id="MobiDB-lite"/>
    </source>
</evidence>
<reference evidence="2 3" key="1">
    <citation type="submission" date="2019-01" db="EMBL/GenBank/DDBJ databases">
        <title>Sequencing of cultivated peanut Arachis hypogaea provides insights into genome evolution and oil improvement.</title>
        <authorList>
            <person name="Chen X."/>
        </authorList>
    </citation>
    <scope>NUCLEOTIDE SEQUENCE [LARGE SCALE GENOMIC DNA]</scope>
    <source>
        <strain evidence="3">cv. Fuhuasheng</strain>
        <tissue evidence="2">Leaves</tissue>
    </source>
</reference>
<gene>
    <name evidence="2" type="ORF">Ahy_B06g084474</name>
</gene>
<comment type="caution">
    <text evidence="2">The sequence shown here is derived from an EMBL/GenBank/DDBJ whole genome shotgun (WGS) entry which is preliminary data.</text>
</comment>
<organism evidence="2 3">
    <name type="scientific">Arachis hypogaea</name>
    <name type="common">Peanut</name>
    <dbReference type="NCBI Taxonomy" id="3818"/>
    <lineage>
        <taxon>Eukaryota</taxon>
        <taxon>Viridiplantae</taxon>
        <taxon>Streptophyta</taxon>
        <taxon>Embryophyta</taxon>
        <taxon>Tracheophyta</taxon>
        <taxon>Spermatophyta</taxon>
        <taxon>Magnoliopsida</taxon>
        <taxon>eudicotyledons</taxon>
        <taxon>Gunneridae</taxon>
        <taxon>Pentapetalae</taxon>
        <taxon>rosids</taxon>
        <taxon>fabids</taxon>
        <taxon>Fabales</taxon>
        <taxon>Fabaceae</taxon>
        <taxon>Papilionoideae</taxon>
        <taxon>50 kb inversion clade</taxon>
        <taxon>dalbergioids sensu lato</taxon>
        <taxon>Dalbergieae</taxon>
        <taxon>Pterocarpus clade</taxon>
        <taxon>Arachis</taxon>
    </lineage>
</organism>
<evidence type="ECO:0000313" key="2">
    <source>
        <dbReference type="EMBL" id="RYR04692.1"/>
    </source>
</evidence>
<sequence>MDEQVGDFSDSYETEDIDSYEGDSDDMINKKRFPKYNEVEMCREYEFKVGLEFKSLFQFKDGIKEHALLNERDIRVVCKEQKEKCKWMCFASKVGGSDYFQIIGSPTAGSSAANDSPGAGSDAPTTGAAIRGKGRGRGMGLDRGRSRGRATPPHQPTRPNPIVTDYCNCCFMKCCLVLFDIASALEPTTAAAGSGATNGSPAAGSSAANDSPGAGSGASTRRAAVKPPPSNPIETNIVPPTTLNLFSAQLATFHALLHTLATQPTPSIGPLTQPTPPIIPLLLDRIQLNTASSYTSIYFSNFHIQLLCVNAQSIYRSFLYISIPDFTLYLTKGML</sequence>
<feature type="region of interest" description="Disordered" evidence="1">
    <location>
        <begin position="1"/>
        <end position="25"/>
    </location>
</feature>
<evidence type="ECO:0000313" key="3">
    <source>
        <dbReference type="Proteomes" id="UP000289738"/>
    </source>
</evidence>
<keyword evidence="3" id="KW-1185">Reference proteome</keyword>
<protein>
    <recommendedName>
        <fullName evidence="4">Transposase MuDR plant domain-containing protein</fullName>
    </recommendedName>
</protein>